<accession>A0A0F9M3Y5</accession>
<proteinExistence type="predicted"/>
<comment type="caution">
    <text evidence="1">The sequence shown here is derived from an EMBL/GenBank/DDBJ whole genome shotgun (WGS) entry which is preliminary data.</text>
</comment>
<dbReference type="EMBL" id="LAZR01005183">
    <property type="protein sequence ID" value="KKN02100.1"/>
    <property type="molecule type" value="Genomic_DNA"/>
</dbReference>
<gene>
    <name evidence="1" type="ORF">LCGC14_1121030</name>
</gene>
<evidence type="ECO:0000313" key="1">
    <source>
        <dbReference type="EMBL" id="KKN02100.1"/>
    </source>
</evidence>
<sequence length="40" mass="4256">MKKVSRMGGCGTASDWARVGLITEGSPVLPPTIYDEMGED</sequence>
<reference evidence="1" key="1">
    <citation type="journal article" date="2015" name="Nature">
        <title>Complex archaea that bridge the gap between prokaryotes and eukaryotes.</title>
        <authorList>
            <person name="Spang A."/>
            <person name="Saw J.H."/>
            <person name="Jorgensen S.L."/>
            <person name="Zaremba-Niedzwiedzka K."/>
            <person name="Martijn J."/>
            <person name="Lind A.E."/>
            <person name="van Eijk R."/>
            <person name="Schleper C."/>
            <person name="Guy L."/>
            <person name="Ettema T.J."/>
        </authorList>
    </citation>
    <scope>NUCLEOTIDE SEQUENCE</scope>
</reference>
<dbReference type="AlphaFoldDB" id="A0A0F9M3Y5"/>
<organism evidence="1">
    <name type="scientific">marine sediment metagenome</name>
    <dbReference type="NCBI Taxonomy" id="412755"/>
    <lineage>
        <taxon>unclassified sequences</taxon>
        <taxon>metagenomes</taxon>
        <taxon>ecological metagenomes</taxon>
    </lineage>
</organism>
<name>A0A0F9M3Y5_9ZZZZ</name>
<protein>
    <submittedName>
        <fullName evidence="1">Uncharacterized protein</fullName>
    </submittedName>
</protein>